<dbReference type="InterPro" id="IPR042108">
    <property type="entry name" value="GTPase_HflX_N_sf"/>
</dbReference>
<keyword evidence="2 8" id="KW-0479">Metal-binding</keyword>
<feature type="binding site" evidence="7">
    <location>
        <begin position="349"/>
        <end position="351"/>
    </location>
    <ligand>
        <name>GTP</name>
        <dbReference type="ChEBI" id="CHEBI:37565"/>
    </ligand>
</feature>
<dbReference type="GO" id="GO:0043022">
    <property type="term" value="F:ribosome binding"/>
    <property type="evidence" value="ECO:0007669"/>
    <property type="project" value="TreeGrafter"/>
</dbReference>
<feature type="binding site" evidence="7">
    <location>
        <begin position="236"/>
        <end position="240"/>
    </location>
    <ligand>
        <name>GTP</name>
        <dbReference type="ChEBI" id="CHEBI:37565"/>
    </ligand>
</feature>
<dbReference type="PIRSF" id="PIRSF006809">
    <property type="entry name" value="GTP-binding_hflX_prd"/>
    <property type="match status" value="1"/>
</dbReference>
<dbReference type="SUPFAM" id="SSF52540">
    <property type="entry name" value="P-loop containing nucleoside triphosphate hydrolases"/>
    <property type="match status" value="1"/>
</dbReference>
<dbReference type="Gene3D" id="6.10.250.2860">
    <property type="match status" value="1"/>
</dbReference>
<evidence type="ECO:0000256" key="6">
    <source>
        <dbReference type="HAMAP-Rule" id="MF_00900"/>
    </source>
</evidence>
<gene>
    <name evidence="6 11" type="primary">hflX</name>
    <name evidence="11" type="ORF">L21SP4_00867</name>
</gene>
<dbReference type="STRING" id="1307763.L21SP4_00867"/>
<evidence type="ECO:0000256" key="7">
    <source>
        <dbReference type="PIRSR" id="PIRSR006809-1"/>
    </source>
</evidence>
<dbReference type="InterPro" id="IPR025121">
    <property type="entry name" value="GTPase_HflX_N"/>
</dbReference>
<evidence type="ECO:0000256" key="9">
    <source>
        <dbReference type="SAM" id="Coils"/>
    </source>
</evidence>
<keyword evidence="5 6" id="KW-0342">GTP-binding</keyword>
<comment type="subcellular location">
    <subcellularLocation>
        <location evidence="6">Cytoplasm</location>
    </subcellularLocation>
    <text evidence="6">May associate with membranes.</text>
</comment>
<evidence type="ECO:0000313" key="12">
    <source>
        <dbReference type="Proteomes" id="UP000035268"/>
    </source>
</evidence>
<dbReference type="InterPro" id="IPR016496">
    <property type="entry name" value="GTPase_HflX"/>
</dbReference>
<dbReference type="InterPro" id="IPR027417">
    <property type="entry name" value="P-loop_NTPase"/>
</dbReference>
<dbReference type="Proteomes" id="UP000035268">
    <property type="component" value="Chromosome"/>
</dbReference>
<dbReference type="PANTHER" id="PTHR10229:SF0">
    <property type="entry name" value="GTP-BINDING PROTEIN 6-RELATED"/>
    <property type="match status" value="1"/>
</dbReference>
<keyword evidence="4 8" id="KW-0460">Magnesium</keyword>
<feature type="binding site" evidence="8">
    <location>
        <position position="218"/>
    </location>
    <ligand>
        <name>Mg(2+)</name>
        <dbReference type="ChEBI" id="CHEBI:18420"/>
    </ligand>
</feature>
<feature type="binding site" evidence="7">
    <location>
        <begin position="211"/>
        <end position="218"/>
    </location>
    <ligand>
        <name>GTP</name>
        <dbReference type="ChEBI" id="CHEBI:37565"/>
    </ligand>
</feature>
<organism evidence="11 12">
    <name type="scientific">Kiritimatiella glycovorans</name>
    <dbReference type="NCBI Taxonomy" id="1307763"/>
    <lineage>
        <taxon>Bacteria</taxon>
        <taxon>Pseudomonadati</taxon>
        <taxon>Kiritimatiellota</taxon>
        <taxon>Kiritimatiellia</taxon>
        <taxon>Kiritimatiellales</taxon>
        <taxon>Kiritimatiellaceae</taxon>
        <taxon>Kiritimatiella</taxon>
    </lineage>
</organism>
<keyword evidence="3 6" id="KW-0547">Nucleotide-binding</keyword>
<dbReference type="OrthoDB" id="9812272at2"/>
<dbReference type="GO" id="GO:0005737">
    <property type="term" value="C:cytoplasm"/>
    <property type="evidence" value="ECO:0007669"/>
    <property type="project" value="UniProtKB-SubCell"/>
</dbReference>
<dbReference type="Pfam" id="PF16360">
    <property type="entry name" value="GTP-bdg_M"/>
    <property type="match status" value="1"/>
</dbReference>
<dbReference type="HAMAP" id="MF_00900">
    <property type="entry name" value="GTPase_HflX"/>
    <property type="match status" value="1"/>
</dbReference>
<dbReference type="InterPro" id="IPR032305">
    <property type="entry name" value="GTP-bd_M"/>
</dbReference>
<evidence type="ECO:0000256" key="2">
    <source>
        <dbReference type="ARBA" id="ARBA00022723"/>
    </source>
</evidence>
<dbReference type="Gene3D" id="3.40.50.300">
    <property type="entry name" value="P-loop containing nucleotide triphosphate hydrolases"/>
    <property type="match status" value="1"/>
</dbReference>
<dbReference type="NCBIfam" id="TIGR03156">
    <property type="entry name" value="GTP_HflX"/>
    <property type="match status" value="1"/>
</dbReference>
<dbReference type="Gene3D" id="3.40.50.11060">
    <property type="entry name" value="GTPase HflX, N-terminal domain"/>
    <property type="match status" value="1"/>
</dbReference>
<dbReference type="Pfam" id="PF13167">
    <property type="entry name" value="GTP-bdg_N"/>
    <property type="match status" value="1"/>
</dbReference>
<comment type="cofactor">
    <cofactor evidence="8">
        <name>Mg(2+)</name>
        <dbReference type="ChEBI" id="CHEBI:18420"/>
    </cofactor>
</comment>
<name>A0A0G3EH43_9BACT</name>
<dbReference type="PROSITE" id="PS51705">
    <property type="entry name" value="G_HFLX"/>
    <property type="match status" value="1"/>
</dbReference>
<feature type="binding site" evidence="8">
    <location>
        <position position="238"/>
    </location>
    <ligand>
        <name>Mg(2+)</name>
        <dbReference type="ChEBI" id="CHEBI:18420"/>
    </ligand>
</feature>
<evidence type="ECO:0000259" key="10">
    <source>
        <dbReference type="PROSITE" id="PS51705"/>
    </source>
</evidence>
<protein>
    <recommendedName>
        <fullName evidence="6">GTPase HflX</fullName>
    </recommendedName>
    <alternativeName>
        <fullName evidence="6">GTP-binding protein HflX</fullName>
    </alternativeName>
</protein>
<dbReference type="GO" id="GO:0003924">
    <property type="term" value="F:GTPase activity"/>
    <property type="evidence" value="ECO:0007669"/>
    <property type="project" value="UniProtKB-UniRule"/>
</dbReference>
<dbReference type="GO" id="GO:0046872">
    <property type="term" value="F:metal ion binding"/>
    <property type="evidence" value="ECO:0007669"/>
    <property type="project" value="UniProtKB-KW"/>
</dbReference>
<feature type="domain" description="Hflx-type G" evidence="10">
    <location>
        <begin position="205"/>
        <end position="371"/>
    </location>
</feature>
<dbReference type="PANTHER" id="PTHR10229">
    <property type="entry name" value="GTP-BINDING PROTEIN HFLX"/>
    <property type="match status" value="1"/>
</dbReference>
<evidence type="ECO:0000313" key="11">
    <source>
        <dbReference type="EMBL" id="AKJ64130.1"/>
    </source>
</evidence>
<accession>A0A0G3EH43</accession>
<comment type="similarity">
    <text evidence="6">Belongs to the TRAFAC class OBG-HflX-like GTPase superfamily. HflX GTPase family.</text>
</comment>
<keyword evidence="9" id="KW-0175">Coiled coil</keyword>
<dbReference type="EMBL" id="CP010904">
    <property type="protein sequence ID" value="AKJ64130.1"/>
    <property type="molecule type" value="Genomic_DNA"/>
</dbReference>
<dbReference type="RefSeq" id="WP_052881494.1">
    <property type="nucleotide sequence ID" value="NZ_CP010904.1"/>
</dbReference>
<sequence>MGGTDSVSDRRKERAVLVGVVLGDEPEHETRESLDELGRLAGSAGAEETGRFVCRQNKVRPGYYIGTGKAAEIGAWAEEHPADTLVFDENLSPVQGRNLEKATGLRVIDRTQLIMDIFAQHARTREGQLQVELAQLEYLLPRLRRMWTHLERQKGGIGLRGPGETQIEMDRRRIQMQIKRLKRDLELVRRRRAEQRKGRKRGGWSLVSIVGYTNAGKSTLLNRLAGASVHADSALFATLDPTIRRVELPGHEPVLLSDTVGFISKLPHSLVEAFKATLEEVVEADLLLHVVDASHPRAADQARAVNEVLEELGVGDKPVFCALNKIDRAEGRHRSRRLLRDLAPAAALSARSGEGVETLKEALADRLRSSKTLVEMRIPIGEGRLIAELHRRGTVLEEAYDHDAARIKARIPPDMRDDCARFVTFS</sequence>
<evidence type="ECO:0000256" key="3">
    <source>
        <dbReference type="ARBA" id="ARBA00022741"/>
    </source>
</evidence>
<comment type="subunit">
    <text evidence="6">Monomer. Associates with the 50S ribosomal subunit.</text>
</comment>
<evidence type="ECO:0000256" key="8">
    <source>
        <dbReference type="PIRSR" id="PIRSR006809-2"/>
    </source>
</evidence>
<feature type="binding site" evidence="7">
    <location>
        <begin position="324"/>
        <end position="327"/>
    </location>
    <ligand>
        <name>GTP</name>
        <dbReference type="ChEBI" id="CHEBI:37565"/>
    </ligand>
</feature>
<proteinExistence type="inferred from homology"/>
<keyword evidence="12" id="KW-1185">Reference proteome</keyword>
<dbReference type="PATRIC" id="fig|1609981.3.peg.904"/>
<dbReference type="InterPro" id="IPR030394">
    <property type="entry name" value="G_HFLX_dom"/>
</dbReference>
<comment type="function">
    <text evidence="6">GTPase that associates with the 50S ribosomal subunit and may have a role during protein synthesis or ribosome biogenesis.</text>
</comment>
<dbReference type="Pfam" id="PF01926">
    <property type="entry name" value="MMR_HSR1"/>
    <property type="match status" value="1"/>
</dbReference>
<evidence type="ECO:0000256" key="5">
    <source>
        <dbReference type="ARBA" id="ARBA00023134"/>
    </source>
</evidence>
<dbReference type="InterPro" id="IPR006073">
    <property type="entry name" value="GTP-bd"/>
</dbReference>
<dbReference type="CDD" id="cd01878">
    <property type="entry name" value="HflX"/>
    <property type="match status" value="1"/>
</dbReference>
<evidence type="ECO:0000256" key="4">
    <source>
        <dbReference type="ARBA" id="ARBA00022842"/>
    </source>
</evidence>
<dbReference type="PRINTS" id="PR00326">
    <property type="entry name" value="GTP1OBG"/>
</dbReference>
<feature type="coiled-coil region" evidence="9">
    <location>
        <begin position="171"/>
        <end position="198"/>
    </location>
</feature>
<reference evidence="11 12" key="2">
    <citation type="journal article" date="2016" name="ISME J.">
        <title>Characterization of the first cultured representative of Verrucomicrobia subdivision 5 indicates the proposal of a novel phylum.</title>
        <authorList>
            <person name="Spring S."/>
            <person name="Bunk B."/>
            <person name="Sproer C."/>
            <person name="Schumann P."/>
            <person name="Rohde M."/>
            <person name="Tindall B.J."/>
            <person name="Klenk H.P."/>
        </authorList>
    </citation>
    <scope>NUCLEOTIDE SEQUENCE [LARGE SCALE GENOMIC DNA]</scope>
    <source>
        <strain evidence="11 12">L21-Fru-AB</strain>
    </source>
</reference>
<dbReference type="FunFam" id="3.40.50.11060:FF:000001">
    <property type="entry name" value="GTPase HflX"/>
    <property type="match status" value="1"/>
</dbReference>
<dbReference type="AlphaFoldDB" id="A0A0G3EH43"/>
<keyword evidence="1 6" id="KW-0963">Cytoplasm</keyword>
<dbReference type="GO" id="GO:0005525">
    <property type="term" value="F:GTP binding"/>
    <property type="evidence" value="ECO:0007669"/>
    <property type="project" value="UniProtKB-UniRule"/>
</dbReference>
<reference evidence="12" key="1">
    <citation type="submission" date="2015-02" db="EMBL/GenBank/DDBJ databases">
        <title>Description and complete genome sequence of the first cultured representative of the subdivision 5 of the Verrucomicrobia phylum.</title>
        <authorList>
            <person name="Spring S."/>
            <person name="Bunk B."/>
            <person name="Sproer C."/>
            <person name="Klenk H.-P."/>
        </authorList>
    </citation>
    <scope>NUCLEOTIDE SEQUENCE [LARGE SCALE GENOMIC DNA]</scope>
    <source>
        <strain evidence="12">L21-Fru-AB</strain>
    </source>
</reference>
<feature type="binding site" evidence="7">
    <location>
        <begin position="258"/>
        <end position="261"/>
    </location>
    <ligand>
        <name>GTP</name>
        <dbReference type="ChEBI" id="CHEBI:37565"/>
    </ligand>
</feature>
<evidence type="ECO:0000256" key="1">
    <source>
        <dbReference type="ARBA" id="ARBA00022490"/>
    </source>
</evidence>
<dbReference type="KEGG" id="vbl:L21SP4_00867"/>